<organism evidence="1 2">
    <name type="scientific">Runella aurantiaca</name>
    <dbReference type="NCBI Taxonomy" id="2282308"/>
    <lineage>
        <taxon>Bacteria</taxon>
        <taxon>Pseudomonadati</taxon>
        <taxon>Bacteroidota</taxon>
        <taxon>Cytophagia</taxon>
        <taxon>Cytophagales</taxon>
        <taxon>Spirosomataceae</taxon>
        <taxon>Runella</taxon>
    </lineage>
</organism>
<dbReference type="Proteomes" id="UP000253141">
    <property type="component" value="Unassembled WGS sequence"/>
</dbReference>
<keyword evidence="2" id="KW-1185">Reference proteome</keyword>
<accession>A0A369I3F0</accession>
<protein>
    <submittedName>
        <fullName evidence="1">Uncharacterized protein</fullName>
    </submittedName>
</protein>
<reference evidence="1 2" key="1">
    <citation type="submission" date="2018-07" db="EMBL/GenBank/DDBJ databases">
        <title>Genome analysis of Runella aurantiaca.</title>
        <authorList>
            <person name="Yang X."/>
        </authorList>
    </citation>
    <scope>NUCLEOTIDE SEQUENCE [LARGE SCALE GENOMIC DNA]</scope>
    <source>
        <strain evidence="1 2">YX9</strain>
    </source>
</reference>
<comment type="caution">
    <text evidence="1">The sequence shown here is derived from an EMBL/GenBank/DDBJ whole genome shotgun (WGS) entry which is preliminary data.</text>
</comment>
<name>A0A369I3F0_9BACT</name>
<dbReference type="AlphaFoldDB" id="A0A369I3F0"/>
<evidence type="ECO:0000313" key="2">
    <source>
        <dbReference type="Proteomes" id="UP000253141"/>
    </source>
</evidence>
<dbReference type="OrthoDB" id="771835at2"/>
<sequence length="60" mass="6907">MESIAKYLNEENDYFVVKAKRKIVENLLRETDMTFDKIAKIAGVTLDFVVDIKQKLATAK</sequence>
<evidence type="ECO:0000313" key="1">
    <source>
        <dbReference type="EMBL" id="RDB03440.1"/>
    </source>
</evidence>
<gene>
    <name evidence="1" type="ORF">DVG78_23265</name>
</gene>
<dbReference type="EMBL" id="QPIW01000026">
    <property type="protein sequence ID" value="RDB03440.1"/>
    <property type="molecule type" value="Genomic_DNA"/>
</dbReference>
<proteinExistence type="predicted"/>
<dbReference type="RefSeq" id="WP_114463433.1">
    <property type="nucleotide sequence ID" value="NZ_QPIW01000026.1"/>
</dbReference>